<name>J3L3E5_ORYBR</name>
<dbReference type="Proteomes" id="UP000006038">
    <property type="component" value="Chromosome 1"/>
</dbReference>
<evidence type="ECO:0000256" key="1">
    <source>
        <dbReference type="SAM" id="MobiDB-lite"/>
    </source>
</evidence>
<protein>
    <submittedName>
        <fullName evidence="2">Uncharacterized protein</fullName>
    </submittedName>
</protein>
<evidence type="ECO:0000313" key="2">
    <source>
        <dbReference type="EnsemblPlants" id="OB01G37510.1"/>
    </source>
</evidence>
<feature type="region of interest" description="Disordered" evidence="1">
    <location>
        <begin position="92"/>
        <end position="122"/>
    </location>
</feature>
<dbReference type="EnsemblPlants" id="OB01G37510.1">
    <property type="protein sequence ID" value="OB01G37510.1"/>
    <property type="gene ID" value="OB01G37510"/>
</dbReference>
<keyword evidence="3" id="KW-1185">Reference proteome</keyword>
<dbReference type="eggNOG" id="ENOG502R6W0">
    <property type="taxonomic scope" value="Eukaryota"/>
</dbReference>
<dbReference type="AlphaFoldDB" id="J3L3E5"/>
<proteinExistence type="predicted"/>
<organism evidence="2">
    <name type="scientific">Oryza brachyantha</name>
    <name type="common">malo sina</name>
    <dbReference type="NCBI Taxonomy" id="4533"/>
    <lineage>
        <taxon>Eukaryota</taxon>
        <taxon>Viridiplantae</taxon>
        <taxon>Streptophyta</taxon>
        <taxon>Embryophyta</taxon>
        <taxon>Tracheophyta</taxon>
        <taxon>Spermatophyta</taxon>
        <taxon>Magnoliopsida</taxon>
        <taxon>Liliopsida</taxon>
        <taxon>Poales</taxon>
        <taxon>Poaceae</taxon>
        <taxon>BOP clade</taxon>
        <taxon>Oryzoideae</taxon>
        <taxon>Oryzeae</taxon>
        <taxon>Oryzinae</taxon>
        <taxon>Oryza</taxon>
    </lineage>
</organism>
<dbReference type="Gramene" id="OB01G37510.1">
    <property type="protein sequence ID" value="OB01G37510.1"/>
    <property type="gene ID" value="OB01G37510"/>
</dbReference>
<reference evidence="2" key="2">
    <citation type="submission" date="2013-04" db="UniProtKB">
        <authorList>
            <consortium name="EnsemblPlants"/>
        </authorList>
    </citation>
    <scope>IDENTIFICATION</scope>
</reference>
<dbReference type="HOGENOM" id="CLU_2032559_0_0_1"/>
<sequence length="122" mass="13515">MSVKMTRTCFPHSYAKYSAVVRAILGVIIRSMVGSFARLRNKVTLSIEPFSSKSRLKNCAVSMFTPMAAKTIAKLSSTELYHKLYYHSSPNALPDQPGGKSEQRFHCVGDQQQKTEGSSDHG</sequence>
<accession>J3L3E5</accession>
<reference evidence="2" key="1">
    <citation type="journal article" date="2013" name="Nat. Commun.">
        <title>Whole-genome sequencing of Oryza brachyantha reveals mechanisms underlying Oryza genome evolution.</title>
        <authorList>
            <person name="Chen J."/>
            <person name="Huang Q."/>
            <person name="Gao D."/>
            <person name="Wang J."/>
            <person name="Lang Y."/>
            <person name="Liu T."/>
            <person name="Li B."/>
            <person name="Bai Z."/>
            <person name="Luis Goicoechea J."/>
            <person name="Liang C."/>
            <person name="Chen C."/>
            <person name="Zhang W."/>
            <person name="Sun S."/>
            <person name="Liao Y."/>
            <person name="Zhang X."/>
            <person name="Yang L."/>
            <person name="Song C."/>
            <person name="Wang M."/>
            <person name="Shi J."/>
            <person name="Liu G."/>
            <person name="Liu J."/>
            <person name="Zhou H."/>
            <person name="Zhou W."/>
            <person name="Yu Q."/>
            <person name="An N."/>
            <person name="Chen Y."/>
            <person name="Cai Q."/>
            <person name="Wang B."/>
            <person name="Liu B."/>
            <person name="Min J."/>
            <person name="Huang Y."/>
            <person name="Wu H."/>
            <person name="Li Z."/>
            <person name="Zhang Y."/>
            <person name="Yin Y."/>
            <person name="Song W."/>
            <person name="Jiang J."/>
            <person name="Jackson S.A."/>
            <person name="Wing R.A."/>
            <person name="Wang J."/>
            <person name="Chen M."/>
        </authorList>
    </citation>
    <scope>NUCLEOTIDE SEQUENCE [LARGE SCALE GENOMIC DNA]</scope>
    <source>
        <strain evidence="2">cv. IRGC 101232</strain>
    </source>
</reference>
<evidence type="ECO:0000313" key="3">
    <source>
        <dbReference type="Proteomes" id="UP000006038"/>
    </source>
</evidence>